<feature type="transmembrane region" description="Helical" evidence="1">
    <location>
        <begin position="21"/>
        <end position="44"/>
    </location>
</feature>
<keyword evidence="1" id="KW-0472">Membrane</keyword>
<reference evidence="2" key="1">
    <citation type="submission" date="2020-02" db="EMBL/GenBank/DDBJ databases">
        <authorList>
            <person name="Meier V. D."/>
        </authorList>
    </citation>
    <scope>NUCLEOTIDE SEQUENCE</scope>
    <source>
        <strain evidence="2">AVDCRST_MAG54</strain>
    </source>
</reference>
<protein>
    <recommendedName>
        <fullName evidence="3">DUF4386 family protein</fullName>
    </recommendedName>
</protein>
<dbReference type="EMBL" id="CADCTH010000300">
    <property type="protein sequence ID" value="CAA9257931.1"/>
    <property type="molecule type" value="Genomic_DNA"/>
</dbReference>
<proteinExistence type="predicted"/>
<feature type="transmembrane region" description="Helical" evidence="1">
    <location>
        <begin position="122"/>
        <end position="146"/>
    </location>
</feature>
<keyword evidence="1" id="KW-1133">Transmembrane helix</keyword>
<accession>A0A6J4IPC9</accession>
<evidence type="ECO:0000313" key="2">
    <source>
        <dbReference type="EMBL" id="CAA9257931.1"/>
    </source>
</evidence>
<dbReference type="AlphaFoldDB" id="A0A6J4IPC9"/>
<feature type="transmembrane region" description="Helical" evidence="1">
    <location>
        <begin position="182"/>
        <end position="200"/>
    </location>
</feature>
<name>A0A6J4IPC9_9PSEU</name>
<evidence type="ECO:0000256" key="1">
    <source>
        <dbReference type="SAM" id="Phobius"/>
    </source>
</evidence>
<feature type="transmembrane region" description="Helical" evidence="1">
    <location>
        <begin position="50"/>
        <end position="72"/>
    </location>
</feature>
<feature type="transmembrane region" description="Helical" evidence="1">
    <location>
        <begin position="153"/>
        <end position="176"/>
    </location>
</feature>
<organism evidence="2">
    <name type="scientific">uncultured Actinomycetospora sp</name>
    <dbReference type="NCBI Taxonomy" id="1135996"/>
    <lineage>
        <taxon>Bacteria</taxon>
        <taxon>Bacillati</taxon>
        <taxon>Actinomycetota</taxon>
        <taxon>Actinomycetes</taxon>
        <taxon>Pseudonocardiales</taxon>
        <taxon>Pseudonocardiaceae</taxon>
        <taxon>Actinomycetospora</taxon>
        <taxon>environmental samples</taxon>
    </lineage>
</organism>
<feature type="transmembrane region" description="Helical" evidence="1">
    <location>
        <begin position="79"/>
        <end position="102"/>
    </location>
</feature>
<evidence type="ECO:0008006" key="3">
    <source>
        <dbReference type="Google" id="ProtNLM"/>
    </source>
</evidence>
<gene>
    <name evidence="2" type="ORF">AVDCRST_MAG54-2323</name>
</gene>
<sequence>MGRGLRDGGLIAMNTTPLERVSGVAALLAPVLLLASTIAFFTLGNGIGNGAVGGVALTFAMILFAIAVVGLARSAEPDAPLFAAVVTVGGLTGIVGGVGFAVDSIQAQLFGTPGLDEVSLAGVLALRVPGLTFPLSMVALAALLAVTKRAPRGLAAALALAAVLFPLSRIGVIMPVAIASDLLFVGAMGTLGLGLLRGTARRSRPERREAVPA</sequence>
<keyword evidence="1" id="KW-0812">Transmembrane</keyword>